<proteinExistence type="predicted"/>
<feature type="transmembrane region" description="Helical" evidence="6">
    <location>
        <begin position="150"/>
        <end position="169"/>
    </location>
</feature>
<dbReference type="InterPro" id="IPR000620">
    <property type="entry name" value="EamA_dom"/>
</dbReference>
<sequence length="343" mass="37765">MSSLPTSRILSSSQPQNLLNRPSSRLLLAIIATLLWGSAFPMVKLGYVNLGIEHSQTFTQILFAGYRFSGAGLFLLLLSSLVHRQTWRFSADKLLRVVKVGSCQTFLQYIFFYLGLALASGISSAIVASAAPFFQLIIAHVLFADDKLSARKAISAIIGFCGIGFYQVMEYGWALHLGVGEALMLIAMLFSAYGNVLSKRNIRPGLPVLTLTAWQMLLGGAALTGVGAIKVGLMPWVWSALSLILLTYLSALSACAFLIWNTLMAHNRVSQISVFLFLIPIFGVSLSAIILGEALHWYVLRRRHRLSSSQQNVTITPIQQWIVKISIRDNGMTKTDKYVYTAL</sequence>
<feature type="transmembrane region" description="Helical" evidence="6">
    <location>
        <begin position="63"/>
        <end position="82"/>
    </location>
</feature>
<feature type="domain" description="EamA" evidence="7">
    <location>
        <begin position="26"/>
        <end position="164"/>
    </location>
</feature>
<keyword evidence="4 6" id="KW-1133">Transmembrane helix</keyword>
<evidence type="ECO:0000256" key="2">
    <source>
        <dbReference type="ARBA" id="ARBA00022475"/>
    </source>
</evidence>
<keyword evidence="5 6" id="KW-0472">Membrane</keyword>
<evidence type="ECO:0000256" key="6">
    <source>
        <dbReference type="SAM" id="Phobius"/>
    </source>
</evidence>
<keyword evidence="9" id="KW-1185">Reference proteome</keyword>
<protein>
    <submittedName>
        <fullName evidence="8">DMT family transporter</fullName>
    </submittedName>
</protein>
<evidence type="ECO:0000259" key="7">
    <source>
        <dbReference type="Pfam" id="PF00892"/>
    </source>
</evidence>
<evidence type="ECO:0000313" key="8">
    <source>
        <dbReference type="EMBL" id="MFM2486863.1"/>
    </source>
</evidence>
<feature type="transmembrane region" description="Helical" evidence="6">
    <location>
        <begin position="272"/>
        <end position="299"/>
    </location>
</feature>
<evidence type="ECO:0000256" key="5">
    <source>
        <dbReference type="ARBA" id="ARBA00023136"/>
    </source>
</evidence>
<dbReference type="InterPro" id="IPR037185">
    <property type="entry name" value="EmrE-like"/>
</dbReference>
<reference evidence="8 9" key="1">
    <citation type="journal article" date="2013" name="Int. J. Syst. Evol. Microbiol.">
        <title>Celerinatantimonas yamalensis sp. nov., a cold-adapted diazotrophic bacterium from a cold permafrost brine.</title>
        <authorList>
            <person name="Shcherbakova V."/>
            <person name="Chuvilskaya N."/>
            <person name="Rivkina E."/>
            <person name="Demidov N."/>
            <person name="Uchaeva V."/>
            <person name="Suetin S."/>
            <person name="Suzina N."/>
            <person name="Gilichinsky D."/>
        </authorList>
    </citation>
    <scope>NUCLEOTIDE SEQUENCE [LARGE SCALE GENOMIC DNA]</scope>
    <source>
        <strain evidence="8 9">C7</strain>
    </source>
</reference>
<name>A0ABW9GCV7_9GAMM</name>
<accession>A0ABW9GCV7</accession>
<gene>
    <name evidence="8" type="ORF">ABUE30_17665</name>
</gene>
<evidence type="ECO:0000313" key="9">
    <source>
        <dbReference type="Proteomes" id="UP001629953"/>
    </source>
</evidence>
<feature type="transmembrane region" description="Helical" evidence="6">
    <location>
        <begin position="122"/>
        <end position="143"/>
    </location>
</feature>
<feature type="transmembrane region" description="Helical" evidence="6">
    <location>
        <begin position="235"/>
        <end position="260"/>
    </location>
</feature>
<feature type="transmembrane region" description="Helical" evidence="6">
    <location>
        <begin position="94"/>
        <end position="116"/>
    </location>
</feature>
<comment type="caution">
    <text evidence="8">The sequence shown here is derived from an EMBL/GenBank/DDBJ whole genome shotgun (WGS) entry which is preliminary data.</text>
</comment>
<evidence type="ECO:0000256" key="3">
    <source>
        <dbReference type="ARBA" id="ARBA00022692"/>
    </source>
</evidence>
<keyword evidence="2" id="KW-1003">Cell membrane</keyword>
<dbReference type="PANTHER" id="PTHR32322:SF18">
    <property type="entry name" value="S-ADENOSYLMETHIONINE_S-ADENOSYLHOMOCYSTEINE TRANSPORTER"/>
    <property type="match status" value="1"/>
</dbReference>
<keyword evidence="3 6" id="KW-0812">Transmembrane</keyword>
<dbReference type="EMBL" id="JBEQCT010000012">
    <property type="protein sequence ID" value="MFM2486863.1"/>
    <property type="molecule type" value="Genomic_DNA"/>
</dbReference>
<feature type="transmembrane region" description="Helical" evidence="6">
    <location>
        <begin position="208"/>
        <end position="229"/>
    </location>
</feature>
<comment type="subcellular location">
    <subcellularLocation>
        <location evidence="1">Cell membrane</location>
        <topology evidence="1">Multi-pass membrane protein</topology>
    </subcellularLocation>
</comment>
<feature type="domain" description="EamA" evidence="7">
    <location>
        <begin position="180"/>
        <end position="298"/>
    </location>
</feature>
<dbReference type="InterPro" id="IPR050638">
    <property type="entry name" value="AA-Vitamin_Transporters"/>
</dbReference>
<dbReference type="Pfam" id="PF00892">
    <property type="entry name" value="EamA"/>
    <property type="match status" value="2"/>
</dbReference>
<dbReference type="Proteomes" id="UP001629953">
    <property type="component" value="Unassembled WGS sequence"/>
</dbReference>
<evidence type="ECO:0000256" key="4">
    <source>
        <dbReference type="ARBA" id="ARBA00022989"/>
    </source>
</evidence>
<dbReference type="SUPFAM" id="SSF103481">
    <property type="entry name" value="Multidrug resistance efflux transporter EmrE"/>
    <property type="match status" value="1"/>
</dbReference>
<dbReference type="PANTHER" id="PTHR32322">
    <property type="entry name" value="INNER MEMBRANE TRANSPORTER"/>
    <property type="match status" value="1"/>
</dbReference>
<feature type="transmembrane region" description="Helical" evidence="6">
    <location>
        <begin position="26"/>
        <end position="43"/>
    </location>
</feature>
<organism evidence="8 9">
    <name type="scientific">Celerinatantimonas yamalensis</name>
    <dbReference type="NCBI Taxonomy" id="559956"/>
    <lineage>
        <taxon>Bacteria</taxon>
        <taxon>Pseudomonadati</taxon>
        <taxon>Pseudomonadota</taxon>
        <taxon>Gammaproteobacteria</taxon>
        <taxon>Celerinatantimonadaceae</taxon>
        <taxon>Celerinatantimonas</taxon>
    </lineage>
</organism>
<evidence type="ECO:0000256" key="1">
    <source>
        <dbReference type="ARBA" id="ARBA00004651"/>
    </source>
</evidence>
<feature type="transmembrane region" description="Helical" evidence="6">
    <location>
        <begin position="175"/>
        <end position="196"/>
    </location>
</feature>
<dbReference type="RefSeq" id="WP_408625163.1">
    <property type="nucleotide sequence ID" value="NZ_JBEQCT010000012.1"/>
</dbReference>